<keyword evidence="2" id="KW-1185">Reference proteome</keyword>
<gene>
    <name evidence="1" type="ORF">ANCCEY_09257</name>
</gene>
<evidence type="ECO:0000313" key="1">
    <source>
        <dbReference type="EMBL" id="EPB71659.1"/>
    </source>
</evidence>
<evidence type="ECO:0000313" key="2">
    <source>
        <dbReference type="Proteomes" id="UP000054495"/>
    </source>
</evidence>
<sequence>MDNNLSPEIIRRKRAAWAAYNTIKPAVSQMKNSKLKAELFNTTVIPALCYGSETSEMNEYPMLTESRHQAHGCSLDDVGENMV</sequence>
<reference evidence="1 2" key="1">
    <citation type="submission" date="2013-05" db="EMBL/GenBank/DDBJ databases">
        <title>Draft genome of the parasitic nematode Anyclostoma ceylanicum.</title>
        <authorList>
            <person name="Mitreva M."/>
        </authorList>
    </citation>
    <scope>NUCLEOTIDE SEQUENCE [LARGE SCALE GENOMIC DNA]</scope>
</reference>
<name>A0A0D6LI33_9BILA</name>
<protein>
    <submittedName>
        <fullName evidence="1">Uncharacterized protein</fullName>
    </submittedName>
</protein>
<organism evidence="1 2">
    <name type="scientific">Ancylostoma ceylanicum</name>
    <dbReference type="NCBI Taxonomy" id="53326"/>
    <lineage>
        <taxon>Eukaryota</taxon>
        <taxon>Metazoa</taxon>
        <taxon>Ecdysozoa</taxon>
        <taxon>Nematoda</taxon>
        <taxon>Chromadorea</taxon>
        <taxon>Rhabditida</taxon>
        <taxon>Rhabditina</taxon>
        <taxon>Rhabditomorpha</taxon>
        <taxon>Strongyloidea</taxon>
        <taxon>Ancylostomatidae</taxon>
        <taxon>Ancylostomatinae</taxon>
        <taxon>Ancylostoma</taxon>
    </lineage>
</organism>
<dbReference type="EMBL" id="KE125097">
    <property type="protein sequence ID" value="EPB71659.1"/>
    <property type="molecule type" value="Genomic_DNA"/>
</dbReference>
<proteinExistence type="predicted"/>
<accession>A0A0D6LI33</accession>
<dbReference type="AlphaFoldDB" id="A0A0D6LI33"/>
<dbReference type="Proteomes" id="UP000054495">
    <property type="component" value="Unassembled WGS sequence"/>
</dbReference>